<evidence type="ECO:0000313" key="2">
    <source>
        <dbReference type="EMBL" id="MDW9251470.1"/>
    </source>
</evidence>
<dbReference type="EMBL" id="QXCT01000001">
    <property type="protein sequence ID" value="MDW9251470.1"/>
    <property type="molecule type" value="Genomic_DNA"/>
</dbReference>
<evidence type="ECO:0000313" key="3">
    <source>
        <dbReference type="Proteomes" id="UP001272137"/>
    </source>
</evidence>
<proteinExistence type="predicted"/>
<protein>
    <recommendedName>
        <fullName evidence="4">Peptidase S74 domain-containing protein</fullName>
    </recommendedName>
</protein>
<comment type="caution">
    <text evidence="2">The sequence shown here is derived from an EMBL/GenBank/DDBJ whole genome shotgun (WGS) entry which is preliminary data.</text>
</comment>
<gene>
    <name evidence="2" type="ORF">C7S16_6643</name>
</gene>
<organism evidence="2 3">
    <name type="scientific">Burkholderia thailandensis</name>
    <dbReference type="NCBI Taxonomy" id="57975"/>
    <lineage>
        <taxon>Bacteria</taxon>
        <taxon>Pseudomonadati</taxon>
        <taxon>Pseudomonadota</taxon>
        <taxon>Betaproteobacteria</taxon>
        <taxon>Burkholderiales</taxon>
        <taxon>Burkholderiaceae</taxon>
        <taxon>Burkholderia</taxon>
        <taxon>pseudomallei group</taxon>
    </lineage>
</organism>
<accession>A0AAW9CKD4</accession>
<dbReference type="RefSeq" id="WP_318826111.1">
    <property type="nucleotide sequence ID" value="NZ_QXCT01000001.1"/>
</dbReference>
<name>A0AAW9CKD4_BURTH</name>
<evidence type="ECO:0008006" key="4">
    <source>
        <dbReference type="Google" id="ProtNLM"/>
    </source>
</evidence>
<evidence type="ECO:0000256" key="1">
    <source>
        <dbReference type="SAM" id="MobiDB-lite"/>
    </source>
</evidence>
<dbReference type="AlphaFoldDB" id="A0AAW9CKD4"/>
<sequence length="376" mass="38824">MRHYCEWPDLPARAFRKALGKNRPETLEGGGKGGDAPAAPDPYAVANATTQTNNQTAQFNKALNLNNYSNPFGSQQSTQIGTDPATGAPIYNTNITASGPLQSLINSTMGSAGNANSTVNNALFGLGGLTARYDALNGKLGALAGQIDPNAAQLAGQRGQNAAYAAQTQYLDPRFSQGQTSLESQLANQGLTPGSQAYDNAMKNFNLSKNQAYSDAANQSILTGQQIGTQMLQNELAAVGTQAGLVGQQGQNLGQQGALYGQQASLAQLPFSQLATLASLVPGNTGTAQSASSPANIAQAFQNQYAGQLNQYNTGVASANSTMGGLFGLGSAGLMGFLLSDRRSKPTFMRSGRSVTASISTVSAIAGRRPAPFVMA</sequence>
<reference evidence="2" key="1">
    <citation type="submission" date="2018-08" db="EMBL/GenBank/DDBJ databases">
        <title>Identification of Burkholderia cepacia strains that express a Burkholderia pseudomallei-like capsular polysaccharide.</title>
        <authorList>
            <person name="Burtnick M.N."/>
            <person name="Vongsouvath M."/>
            <person name="Newton P."/>
            <person name="Wuthiekanun V."/>
            <person name="Limmathurotsakul D."/>
            <person name="Brett P.J."/>
            <person name="Chantratita N."/>
            <person name="Dance D.A."/>
        </authorList>
    </citation>
    <scope>NUCLEOTIDE SEQUENCE</scope>
    <source>
        <strain evidence="2">SBXCC001</strain>
    </source>
</reference>
<dbReference type="Proteomes" id="UP001272137">
    <property type="component" value="Unassembled WGS sequence"/>
</dbReference>
<feature type="region of interest" description="Disordered" evidence="1">
    <location>
        <begin position="23"/>
        <end position="42"/>
    </location>
</feature>